<protein>
    <recommendedName>
        <fullName evidence="4">TPR repeat protein</fullName>
    </recommendedName>
</protein>
<dbReference type="InterPro" id="IPR006597">
    <property type="entry name" value="Sel1-like"/>
</dbReference>
<feature type="signal peptide" evidence="1">
    <location>
        <begin position="1"/>
        <end position="21"/>
    </location>
</feature>
<dbReference type="SMART" id="SM00671">
    <property type="entry name" value="SEL1"/>
    <property type="match status" value="3"/>
</dbReference>
<dbReference type="Proteomes" id="UP001165653">
    <property type="component" value="Unassembled WGS sequence"/>
</dbReference>
<dbReference type="InterPro" id="IPR011990">
    <property type="entry name" value="TPR-like_helical_dom_sf"/>
</dbReference>
<dbReference type="Gene3D" id="1.25.40.10">
    <property type="entry name" value="Tetratricopeptide repeat domain"/>
    <property type="match status" value="1"/>
</dbReference>
<organism evidence="2 3">
    <name type="scientific">Luteolibacter rhizosphaerae</name>
    <dbReference type="NCBI Taxonomy" id="2989719"/>
    <lineage>
        <taxon>Bacteria</taxon>
        <taxon>Pseudomonadati</taxon>
        <taxon>Verrucomicrobiota</taxon>
        <taxon>Verrucomicrobiia</taxon>
        <taxon>Verrucomicrobiales</taxon>
        <taxon>Verrucomicrobiaceae</taxon>
        <taxon>Luteolibacter</taxon>
    </lineage>
</organism>
<dbReference type="InterPro" id="IPR052748">
    <property type="entry name" value="ISR_Activator"/>
</dbReference>
<sequence length="466" mass="50681">MTRNAWIPALLALGFSLPVSAQLWKGIPGDINALEKAAKTDPEKAAEYAWHLLEGHGGRKFDAKQIFTLFEEASAQGSALGHVGLSRCYAKGIGTTADMRRTWKLAEEAGKTGHPEAWKQMGYLTNAGLGVAKDRKKAVELTEKAAQAGSISAQVNLLVYTNYAGEEDRYSPQAKIALKYGHLMAAINATFGYVFLRGRPEEYETNRKLIELLESRAELDHPEALQALSFVRSCQGDREASRVLELRAARTGTGDALEELAKEVSLPTNRGPKAPYTPYHVTEEGQQNLAWLNYQHGERGDHTVTSAASALAEGIDGKPGDPAAAVKLLAKHLPGTNKQNHFYLTLRYLPLVGKKEHEKAGALAVAHAAYATDRYPKALGLLGYLLSGNAKGIEADLPRAHAAMRQAPESEKQRQDQWKKLDAKLNDEQRKAADDLVAKGYPTAAEFIAEAAALLKEAGELEGTHD</sequence>
<dbReference type="PANTHER" id="PTHR45011:SF1">
    <property type="entry name" value="DAP3-BINDING CELL DEATH ENHANCER 1"/>
    <property type="match status" value="1"/>
</dbReference>
<name>A0ABT3G517_9BACT</name>
<gene>
    <name evidence="2" type="ORF">OJ996_13765</name>
</gene>
<reference evidence="2" key="1">
    <citation type="submission" date="2022-10" db="EMBL/GenBank/DDBJ databases">
        <title>Luteolibacter sp. GHJ8, whole genome shotgun sequencing project.</title>
        <authorList>
            <person name="Zhao G."/>
            <person name="Shen L."/>
        </authorList>
    </citation>
    <scope>NUCLEOTIDE SEQUENCE</scope>
    <source>
        <strain evidence="2">GHJ8</strain>
    </source>
</reference>
<feature type="chain" id="PRO_5046979723" description="TPR repeat protein" evidence="1">
    <location>
        <begin position="22"/>
        <end position="466"/>
    </location>
</feature>
<dbReference type="PANTHER" id="PTHR45011">
    <property type="entry name" value="DAP3-BINDING CELL DEATH ENHANCER 1"/>
    <property type="match status" value="1"/>
</dbReference>
<comment type="caution">
    <text evidence="2">The sequence shown here is derived from an EMBL/GenBank/DDBJ whole genome shotgun (WGS) entry which is preliminary data.</text>
</comment>
<keyword evidence="1" id="KW-0732">Signal</keyword>
<dbReference type="SUPFAM" id="SSF81901">
    <property type="entry name" value="HCP-like"/>
    <property type="match status" value="1"/>
</dbReference>
<dbReference type="Pfam" id="PF08238">
    <property type="entry name" value="Sel1"/>
    <property type="match status" value="2"/>
</dbReference>
<evidence type="ECO:0008006" key="4">
    <source>
        <dbReference type="Google" id="ProtNLM"/>
    </source>
</evidence>
<evidence type="ECO:0000256" key="1">
    <source>
        <dbReference type="SAM" id="SignalP"/>
    </source>
</evidence>
<keyword evidence="3" id="KW-1185">Reference proteome</keyword>
<dbReference type="RefSeq" id="WP_264514185.1">
    <property type="nucleotide sequence ID" value="NZ_JAPDDR010000006.1"/>
</dbReference>
<evidence type="ECO:0000313" key="2">
    <source>
        <dbReference type="EMBL" id="MCW1914649.1"/>
    </source>
</evidence>
<accession>A0ABT3G517</accession>
<evidence type="ECO:0000313" key="3">
    <source>
        <dbReference type="Proteomes" id="UP001165653"/>
    </source>
</evidence>
<dbReference type="EMBL" id="JAPDDR010000006">
    <property type="protein sequence ID" value="MCW1914649.1"/>
    <property type="molecule type" value="Genomic_DNA"/>
</dbReference>
<proteinExistence type="predicted"/>